<keyword evidence="1" id="KW-0805">Transcription regulation</keyword>
<dbReference type="GO" id="GO:0003700">
    <property type="term" value="F:DNA-binding transcription factor activity"/>
    <property type="evidence" value="ECO:0007669"/>
    <property type="project" value="TreeGrafter"/>
</dbReference>
<evidence type="ECO:0000256" key="1">
    <source>
        <dbReference type="ARBA" id="ARBA00023015"/>
    </source>
</evidence>
<evidence type="ECO:0000256" key="3">
    <source>
        <dbReference type="ARBA" id="ARBA00023163"/>
    </source>
</evidence>
<accession>A0A7W9SUR5</accession>
<dbReference type="SUPFAM" id="SSF53822">
    <property type="entry name" value="Periplasmic binding protein-like I"/>
    <property type="match status" value="1"/>
</dbReference>
<dbReference type="Proteomes" id="UP000520814">
    <property type="component" value="Unassembled WGS sequence"/>
</dbReference>
<evidence type="ECO:0000259" key="4">
    <source>
        <dbReference type="PROSITE" id="PS50932"/>
    </source>
</evidence>
<proteinExistence type="predicted"/>
<keyword evidence="6" id="KW-1185">Reference proteome</keyword>
<dbReference type="InterPro" id="IPR028082">
    <property type="entry name" value="Peripla_BP_I"/>
</dbReference>
<dbReference type="EMBL" id="JACHGW010000004">
    <property type="protein sequence ID" value="MBB6052733.1"/>
    <property type="molecule type" value="Genomic_DNA"/>
</dbReference>
<dbReference type="PANTHER" id="PTHR30146">
    <property type="entry name" value="LACI-RELATED TRANSCRIPTIONAL REPRESSOR"/>
    <property type="match status" value="1"/>
</dbReference>
<dbReference type="PROSITE" id="PS00356">
    <property type="entry name" value="HTH_LACI_1"/>
    <property type="match status" value="1"/>
</dbReference>
<dbReference type="InterPro" id="IPR000843">
    <property type="entry name" value="HTH_LacI"/>
</dbReference>
<evidence type="ECO:0000313" key="6">
    <source>
        <dbReference type="Proteomes" id="UP000520814"/>
    </source>
</evidence>
<protein>
    <submittedName>
        <fullName evidence="5">LacI family transcriptional regulator</fullName>
    </submittedName>
</protein>
<keyword evidence="2" id="KW-0238">DNA-binding</keyword>
<dbReference type="PROSITE" id="PS50932">
    <property type="entry name" value="HTH_LACI_2"/>
    <property type="match status" value="1"/>
</dbReference>
<evidence type="ECO:0000313" key="5">
    <source>
        <dbReference type="EMBL" id="MBB6052733.1"/>
    </source>
</evidence>
<reference evidence="5 6" key="1">
    <citation type="submission" date="2020-08" db="EMBL/GenBank/DDBJ databases">
        <title>Genomic Encyclopedia of Type Strains, Phase IV (KMG-IV): sequencing the most valuable type-strain genomes for metagenomic binning, comparative biology and taxonomic classification.</title>
        <authorList>
            <person name="Goeker M."/>
        </authorList>
    </citation>
    <scope>NUCLEOTIDE SEQUENCE [LARGE SCALE GENOMIC DNA]</scope>
    <source>
        <strain evidence="5 6">DSM 23562</strain>
    </source>
</reference>
<feature type="domain" description="HTH lacI-type" evidence="4">
    <location>
        <begin position="7"/>
        <end position="62"/>
    </location>
</feature>
<keyword evidence="3" id="KW-0804">Transcription</keyword>
<dbReference type="CDD" id="cd06267">
    <property type="entry name" value="PBP1_LacI_sugar_binding-like"/>
    <property type="match status" value="1"/>
</dbReference>
<name>A0A7W9SUR5_ARMRO</name>
<dbReference type="RefSeq" id="WP_184202313.1">
    <property type="nucleotide sequence ID" value="NZ_JACHGW010000004.1"/>
</dbReference>
<sequence>MRRFRKATIKEVAQQAGVSVTTVSLFVGGRESVCSPETAERIRRAVEALNYTPSSLVSSVQRRATRTFGVCMLSPLDPELDFGGHFYEQLWRGIVAEADAIDYSLLHFPASVRCGASTDAFLDGRVDGVLYHANTHSDPNQRPTRLASAGLPTVLLTRSQELPEGCGTVYTDEATTAALALEHLWELGHRRIGHLAGPRASGDDGIVGEIGLGRLRGYRQWLQAHDAYDPALEGFNGSWQDRCVAELLQHWSTQPSRPTALFCANDTLALAALAHARALGWPLSVVGVDNAHASAGLTSVDPGGEAIGRESVRSLLRLIEGAPVAQCRVAVPALQLHIRASTAPV</sequence>
<dbReference type="CDD" id="cd01392">
    <property type="entry name" value="HTH_LacI"/>
    <property type="match status" value="1"/>
</dbReference>
<dbReference type="Gene3D" id="3.40.50.2300">
    <property type="match status" value="2"/>
</dbReference>
<comment type="caution">
    <text evidence="5">The sequence shown here is derived from an EMBL/GenBank/DDBJ whole genome shotgun (WGS) entry which is preliminary data.</text>
</comment>
<dbReference type="Pfam" id="PF13377">
    <property type="entry name" value="Peripla_BP_3"/>
    <property type="match status" value="1"/>
</dbReference>
<dbReference type="InterPro" id="IPR010982">
    <property type="entry name" value="Lambda_DNA-bd_dom_sf"/>
</dbReference>
<dbReference type="PANTHER" id="PTHR30146:SF109">
    <property type="entry name" value="HTH-TYPE TRANSCRIPTIONAL REGULATOR GALS"/>
    <property type="match status" value="1"/>
</dbReference>
<gene>
    <name evidence="5" type="ORF">HNQ39_004554</name>
</gene>
<dbReference type="GO" id="GO:0000976">
    <property type="term" value="F:transcription cis-regulatory region binding"/>
    <property type="evidence" value="ECO:0007669"/>
    <property type="project" value="TreeGrafter"/>
</dbReference>
<dbReference type="SMART" id="SM00354">
    <property type="entry name" value="HTH_LACI"/>
    <property type="match status" value="1"/>
</dbReference>
<dbReference type="Pfam" id="PF00356">
    <property type="entry name" value="LacI"/>
    <property type="match status" value="1"/>
</dbReference>
<dbReference type="InterPro" id="IPR046335">
    <property type="entry name" value="LacI/GalR-like_sensor"/>
</dbReference>
<dbReference type="AlphaFoldDB" id="A0A7W9SUR5"/>
<organism evidence="5 6">
    <name type="scientific">Armatimonas rosea</name>
    <dbReference type="NCBI Taxonomy" id="685828"/>
    <lineage>
        <taxon>Bacteria</taxon>
        <taxon>Bacillati</taxon>
        <taxon>Armatimonadota</taxon>
        <taxon>Armatimonadia</taxon>
        <taxon>Armatimonadales</taxon>
        <taxon>Armatimonadaceae</taxon>
        <taxon>Armatimonas</taxon>
    </lineage>
</organism>
<dbReference type="Gene3D" id="1.10.260.40">
    <property type="entry name" value="lambda repressor-like DNA-binding domains"/>
    <property type="match status" value="1"/>
</dbReference>
<dbReference type="SUPFAM" id="SSF47413">
    <property type="entry name" value="lambda repressor-like DNA-binding domains"/>
    <property type="match status" value="1"/>
</dbReference>
<evidence type="ECO:0000256" key="2">
    <source>
        <dbReference type="ARBA" id="ARBA00023125"/>
    </source>
</evidence>